<comment type="caution">
    <text evidence="2">The sequence shown here is derived from an EMBL/GenBank/DDBJ whole genome shotgun (WGS) entry which is preliminary data.</text>
</comment>
<keyword evidence="1" id="KW-0472">Membrane</keyword>
<dbReference type="EMBL" id="DXGD01000306">
    <property type="protein sequence ID" value="HIX00119.1"/>
    <property type="molecule type" value="Genomic_DNA"/>
</dbReference>
<proteinExistence type="predicted"/>
<gene>
    <name evidence="2" type="ORF">H9871_08235</name>
</gene>
<evidence type="ECO:0000256" key="1">
    <source>
        <dbReference type="SAM" id="Phobius"/>
    </source>
</evidence>
<sequence length="194" mass="21605">MKLKLVEHEQVIARVRAHHRGLIPALVNLLVTLGVMSFALAYISRGSQPEFIHHYHHIGVFIIWSLGALALAFGTAKPLLSWLNRFTWLTTHRIVQKNIIGSARAMIVPLGLLSDVHLKQSRMQGAAGAGDIILVHGAYGQQQKSTVSNMPDAERFYTLIAEELRTYRGGVVREEAARREPVRRDGEGGRPLYA</sequence>
<name>A0A9D1UTK6_9MICC</name>
<dbReference type="Proteomes" id="UP000824151">
    <property type="component" value="Unassembled WGS sequence"/>
</dbReference>
<feature type="transmembrane region" description="Helical" evidence="1">
    <location>
        <begin position="55"/>
        <end position="76"/>
    </location>
</feature>
<keyword evidence="1" id="KW-1133">Transmembrane helix</keyword>
<evidence type="ECO:0000313" key="2">
    <source>
        <dbReference type="EMBL" id="HIX00119.1"/>
    </source>
</evidence>
<reference evidence="2" key="1">
    <citation type="journal article" date="2021" name="PeerJ">
        <title>Extensive microbial diversity within the chicken gut microbiome revealed by metagenomics and culture.</title>
        <authorList>
            <person name="Gilroy R."/>
            <person name="Ravi A."/>
            <person name="Getino M."/>
            <person name="Pursley I."/>
            <person name="Horton D.L."/>
            <person name="Alikhan N.F."/>
            <person name="Baker D."/>
            <person name="Gharbi K."/>
            <person name="Hall N."/>
            <person name="Watson M."/>
            <person name="Adriaenssens E.M."/>
            <person name="Foster-Nyarko E."/>
            <person name="Jarju S."/>
            <person name="Secka A."/>
            <person name="Antonio M."/>
            <person name="Oren A."/>
            <person name="Chaudhuri R.R."/>
            <person name="La Ragione R."/>
            <person name="Hildebrand F."/>
            <person name="Pallen M.J."/>
        </authorList>
    </citation>
    <scope>NUCLEOTIDE SEQUENCE</scope>
    <source>
        <strain evidence="2">ChiHejej3B27-3195</strain>
    </source>
</reference>
<keyword evidence="1" id="KW-0812">Transmembrane</keyword>
<feature type="transmembrane region" description="Helical" evidence="1">
    <location>
        <begin position="21"/>
        <end position="43"/>
    </location>
</feature>
<protein>
    <submittedName>
        <fullName evidence="2">PH domain-containing protein</fullName>
    </submittedName>
</protein>
<evidence type="ECO:0000313" key="3">
    <source>
        <dbReference type="Proteomes" id="UP000824151"/>
    </source>
</evidence>
<accession>A0A9D1UTK6</accession>
<dbReference type="AlphaFoldDB" id="A0A9D1UTK6"/>
<organism evidence="2 3">
    <name type="scientific">Candidatus Nesterenkonia stercoripullorum</name>
    <dbReference type="NCBI Taxonomy" id="2838701"/>
    <lineage>
        <taxon>Bacteria</taxon>
        <taxon>Bacillati</taxon>
        <taxon>Actinomycetota</taxon>
        <taxon>Actinomycetes</taxon>
        <taxon>Micrococcales</taxon>
        <taxon>Micrococcaceae</taxon>
        <taxon>Nesterenkonia</taxon>
    </lineage>
</organism>
<reference evidence="2" key="2">
    <citation type="submission" date="2021-04" db="EMBL/GenBank/DDBJ databases">
        <authorList>
            <person name="Gilroy R."/>
        </authorList>
    </citation>
    <scope>NUCLEOTIDE SEQUENCE</scope>
    <source>
        <strain evidence="2">ChiHejej3B27-3195</strain>
    </source>
</reference>